<dbReference type="EMBL" id="JAWNGG020000183">
    <property type="protein sequence ID" value="KAK9297894.1"/>
    <property type="molecule type" value="Genomic_DNA"/>
</dbReference>
<organism evidence="2 3">
    <name type="scientific">Tetragonisca angustula</name>
    <dbReference type="NCBI Taxonomy" id="166442"/>
    <lineage>
        <taxon>Eukaryota</taxon>
        <taxon>Metazoa</taxon>
        <taxon>Ecdysozoa</taxon>
        <taxon>Arthropoda</taxon>
        <taxon>Hexapoda</taxon>
        <taxon>Insecta</taxon>
        <taxon>Pterygota</taxon>
        <taxon>Neoptera</taxon>
        <taxon>Endopterygota</taxon>
        <taxon>Hymenoptera</taxon>
        <taxon>Apocrita</taxon>
        <taxon>Aculeata</taxon>
        <taxon>Apoidea</taxon>
        <taxon>Anthophila</taxon>
        <taxon>Apidae</taxon>
        <taxon>Tetragonisca</taxon>
    </lineage>
</organism>
<evidence type="ECO:0000256" key="1">
    <source>
        <dbReference type="SAM" id="MobiDB-lite"/>
    </source>
</evidence>
<gene>
    <name evidence="2" type="ORF">QLX08_008553</name>
</gene>
<dbReference type="Proteomes" id="UP001432146">
    <property type="component" value="Unassembled WGS sequence"/>
</dbReference>
<name>A0AAW0ZJP5_9HYME</name>
<feature type="compositionally biased region" description="Polar residues" evidence="1">
    <location>
        <begin position="9"/>
        <end position="20"/>
    </location>
</feature>
<feature type="compositionally biased region" description="Basic and acidic residues" evidence="1">
    <location>
        <begin position="21"/>
        <end position="34"/>
    </location>
</feature>
<evidence type="ECO:0000313" key="3">
    <source>
        <dbReference type="Proteomes" id="UP001432146"/>
    </source>
</evidence>
<accession>A0AAW0ZJP5</accession>
<proteinExistence type="predicted"/>
<feature type="region of interest" description="Disordered" evidence="1">
    <location>
        <begin position="1"/>
        <end position="50"/>
    </location>
</feature>
<keyword evidence="3" id="KW-1185">Reference proteome</keyword>
<evidence type="ECO:0000313" key="2">
    <source>
        <dbReference type="EMBL" id="KAK9297894.1"/>
    </source>
</evidence>
<protein>
    <submittedName>
        <fullName evidence="2">Uncharacterized protein</fullName>
    </submittedName>
</protein>
<sequence>MTWRGESVGVNQGNRVSNTAEGEKGGETGKDRNAPKSKSSLRFQALSAPTSTVRARTVSVRRVCFMSVNVRVEDRGSDYHDRAIRGFSRIPQFIDRWCSVT</sequence>
<comment type="caution">
    <text evidence="2">The sequence shown here is derived from an EMBL/GenBank/DDBJ whole genome shotgun (WGS) entry which is preliminary data.</text>
</comment>
<reference evidence="2 3" key="1">
    <citation type="submission" date="2024-05" db="EMBL/GenBank/DDBJ databases">
        <title>The nuclear and mitochondrial genome assemblies of Tetragonisca angustula (Apidae: Meliponini), a tiny yet remarkable pollinator in the Neotropics.</title>
        <authorList>
            <person name="Ferrari R."/>
            <person name="Ricardo P.C."/>
            <person name="Dias F.C."/>
            <person name="Araujo N.S."/>
            <person name="Soares D.O."/>
            <person name="Zhou Q.-S."/>
            <person name="Zhu C.-D."/>
            <person name="Coutinho L."/>
            <person name="Airas M.C."/>
            <person name="Batista T.M."/>
        </authorList>
    </citation>
    <scope>NUCLEOTIDE SEQUENCE [LARGE SCALE GENOMIC DNA]</scope>
    <source>
        <strain evidence="2">ASF017062</strain>
        <tissue evidence="2">Abdomen</tissue>
    </source>
</reference>
<dbReference type="AlphaFoldDB" id="A0AAW0ZJP5"/>